<evidence type="ECO:0000313" key="3">
    <source>
        <dbReference type="Proteomes" id="UP000037755"/>
    </source>
</evidence>
<organism evidence="2 3">
    <name type="scientific">Flavobacterium akiainvivens</name>
    <dbReference type="NCBI Taxonomy" id="1202724"/>
    <lineage>
        <taxon>Bacteria</taxon>
        <taxon>Pseudomonadati</taxon>
        <taxon>Bacteroidota</taxon>
        <taxon>Flavobacteriia</taxon>
        <taxon>Flavobacteriales</taxon>
        <taxon>Flavobacteriaceae</taxon>
        <taxon>Flavobacterium</taxon>
    </lineage>
</organism>
<sequence length="298" mass="33144">MPVILKFILAKLVGLYVNILSLFAPKKAARLAYRFFTQPRSGKLMHNNLPGILREAQTETVTIDDTAFQTYVWPGNATTVLLVHGWESNAGRWKLLISYLKKAGCTIIALDAPAHGLTAGEEFNIPHYAVFIDYMVQRYKPQFMVGHSIGGATALYYQSHYPTTTTIKKMVVLGAPCDLRTVINNFRNTLWLAPWVVQSMKQLLTDSYKVNPDDFCGDMFATKICTPGLLIHDKKDPTVAYKEGVKIAKSWPSARFITTKGLGHSMHNAAMYEEIYDFLFGHDPMALNAGGEAGTMAG</sequence>
<dbReference type="GO" id="GO:0016787">
    <property type="term" value="F:hydrolase activity"/>
    <property type="evidence" value="ECO:0007669"/>
    <property type="project" value="UniProtKB-KW"/>
</dbReference>
<dbReference type="PANTHER" id="PTHR43689:SF8">
    <property type="entry name" value="ALPHA_BETA-HYDROLASES SUPERFAMILY PROTEIN"/>
    <property type="match status" value="1"/>
</dbReference>
<protein>
    <submittedName>
        <fullName evidence="2">Alpha/beta hydrolase</fullName>
    </submittedName>
</protein>
<keyword evidence="3" id="KW-1185">Reference proteome</keyword>
<feature type="domain" description="Serine aminopeptidase S33" evidence="1">
    <location>
        <begin position="78"/>
        <end position="202"/>
    </location>
</feature>
<name>A0A0N0RR47_9FLAO</name>
<comment type="caution">
    <text evidence="2">The sequence shown here is derived from an EMBL/GenBank/DDBJ whole genome shotgun (WGS) entry which is preliminary data.</text>
</comment>
<keyword evidence="2" id="KW-0378">Hydrolase</keyword>
<reference evidence="2 3" key="1">
    <citation type="submission" date="2015-08" db="EMBL/GenBank/DDBJ databases">
        <title>Whole genome sequence of Flavobacterium akiainvivens IK-1T, from decaying Wikstroemia oahuensis, an endemic Hawaiian shrub.</title>
        <authorList>
            <person name="Wan X."/>
            <person name="Hou S."/>
            <person name="Saito J."/>
            <person name="Donachie S."/>
        </authorList>
    </citation>
    <scope>NUCLEOTIDE SEQUENCE [LARGE SCALE GENOMIC DNA]</scope>
    <source>
        <strain evidence="2 3">IK-1</strain>
    </source>
</reference>
<dbReference type="AlphaFoldDB" id="A0A0N0RR47"/>
<dbReference type="OrthoDB" id="9785847at2"/>
<dbReference type="Pfam" id="PF12146">
    <property type="entry name" value="Hydrolase_4"/>
    <property type="match status" value="1"/>
</dbReference>
<evidence type="ECO:0000259" key="1">
    <source>
        <dbReference type="Pfam" id="PF12146"/>
    </source>
</evidence>
<dbReference type="EMBL" id="LIYD01000005">
    <property type="protein sequence ID" value="KOS07972.1"/>
    <property type="molecule type" value="Genomic_DNA"/>
</dbReference>
<gene>
    <name evidence="2" type="ORF">AM493_19385</name>
</gene>
<dbReference type="STRING" id="1202724.AM493_19385"/>
<proteinExistence type="predicted"/>
<dbReference type="RefSeq" id="WP_054409694.1">
    <property type="nucleotide sequence ID" value="NZ_FOYA01000010.1"/>
</dbReference>
<dbReference type="PANTHER" id="PTHR43689">
    <property type="entry name" value="HYDROLASE"/>
    <property type="match status" value="1"/>
</dbReference>
<dbReference type="SUPFAM" id="SSF53474">
    <property type="entry name" value="alpha/beta-Hydrolases"/>
    <property type="match status" value="1"/>
</dbReference>
<evidence type="ECO:0000313" key="2">
    <source>
        <dbReference type="EMBL" id="KOS07972.1"/>
    </source>
</evidence>
<dbReference type="InterPro" id="IPR029058">
    <property type="entry name" value="AB_hydrolase_fold"/>
</dbReference>
<dbReference type="InterPro" id="IPR022742">
    <property type="entry name" value="Hydrolase_4"/>
</dbReference>
<accession>A0A0N0RR47</accession>
<dbReference type="PATRIC" id="fig|1202724.3.peg.4015"/>
<dbReference type="Proteomes" id="UP000037755">
    <property type="component" value="Unassembled WGS sequence"/>
</dbReference>
<dbReference type="Gene3D" id="3.40.50.1820">
    <property type="entry name" value="alpha/beta hydrolase"/>
    <property type="match status" value="1"/>
</dbReference>